<evidence type="ECO:0000313" key="10">
    <source>
        <dbReference type="Proteomes" id="UP000267027"/>
    </source>
</evidence>
<evidence type="ECO:0000256" key="2">
    <source>
        <dbReference type="ARBA" id="ARBA00023125"/>
    </source>
</evidence>
<evidence type="ECO:0000256" key="6">
    <source>
        <dbReference type="RuleBase" id="RU000682"/>
    </source>
</evidence>
<feature type="compositionally biased region" description="Polar residues" evidence="7">
    <location>
        <begin position="122"/>
        <end position="131"/>
    </location>
</feature>
<dbReference type="PROSITE" id="PS00027">
    <property type="entry name" value="HOMEOBOX_1"/>
    <property type="match status" value="1"/>
</dbReference>
<keyword evidence="10" id="KW-1185">Reference proteome</keyword>
<dbReference type="GO" id="GO:0003677">
    <property type="term" value="F:DNA binding"/>
    <property type="evidence" value="ECO:0007669"/>
    <property type="project" value="UniProtKB-UniRule"/>
</dbReference>
<proteinExistence type="predicted"/>
<feature type="region of interest" description="Disordered" evidence="7">
    <location>
        <begin position="34"/>
        <end position="57"/>
    </location>
</feature>
<dbReference type="PROSITE" id="PS50071">
    <property type="entry name" value="HOMEOBOX_2"/>
    <property type="match status" value="1"/>
</dbReference>
<sequence length="280" mass="31248">MLSMASAGSAFKPYYRPEHLLVSAPEAKELKKLYSDPEPVMSSPTENAGSKNRRKRTTFTQYQATVLEKEYLSERYMVRDKRTQLAESLGLSEGQVKTWFQNRRAKDKREKKFESPQRSPPDGTNISEDSLMDNSQGKLQHLSIVSPSVSAEQAATPPPQLRPATSPIVQSHQVLSGILQAGPLPDHQHCCANFTTLVESIPPAFHTTHMQKTESFNPETGVKDIYKMPANIYEQNFCSLYNQIPINMSSSQGSCFIPEPLAPISSNDTISVEHHQLTAL</sequence>
<dbReference type="OrthoDB" id="6159439at2759"/>
<dbReference type="PRINTS" id="PR00024">
    <property type="entry name" value="HOMEOBOX"/>
</dbReference>
<dbReference type="EMBL" id="UYYA01000323">
    <property type="protein sequence ID" value="VDM53504.1"/>
    <property type="molecule type" value="Genomic_DNA"/>
</dbReference>
<reference evidence="9 10" key="2">
    <citation type="submission" date="2018-11" db="EMBL/GenBank/DDBJ databases">
        <authorList>
            <consortium name="Pathogen Informatics"/>
        </authorList>
    </citation>
    <scope>NUCLEOTIDE SEQUENCE [LARGE SCALE GENOMIC DNA]</scope>
    <source>
        <strain evidence="9 10">Costa Rica</strain>
    </source>
</reference>
<accession>A0A0R3PDC1</accession>
<dbReference type="PANTHER" id="PTHR24333">
    <property type="entry name" value="HOMEO BOX HB9 LIKE A-RELATED"/>
    <property type="match status" value="1"/>
</dbReference>
<dbReference type="OMA" id="YMVRDKR"/>
<dbReference type="SMART" id="SM00389">
    <property type="entry name" value="HOX"/>
    <property type="match status" value="1"/>
</dbReference>
<dbReference type="InterPro" id="IPR009057">
    <property type="entry name" value="Homeodomain-like_sf"/>
</dbReference>
<reference evidence="11" key="1">
    <citation type="submission" date="2017-02" db="UniProtKB">
        <authorList>
            <consortium name="WormBaseParasite"/>
        </authorList>
    </citation>
    <scope>IDENTIFICATION</scope>
</reference>
<comment type="subcellular location">
    <subcellularLocation>
        <location evidence="1 5 6">Nucleus</location>
    </subcellularLocation>
</comment>
<dbReference type="InterPro" id="IPR001356">
    <property type="entry name" value="HD"/>
</dbReference>
<keyword evidence="3 5" id="KW-0371">Homeobox</keyword>
<dbReference type="Pfam" id="PF00046">
    <property type="entry name" value="Homeodomain"/>
    <property type="match status" value="1"/>
</dbReference>
<dbReference type="InterPro" id="IPR000047">
    <property type="entry name" value="HTH_motif"/>
</dbReference>
<dbReference type="STRING" id="334426.A0A0R3PDC1"/>
<evidence type="ECO:0000256" key="5">
    <source>
        <dbReference type="PROSITE-ProRule" id="PRU00108"/>
    </source>
</evidence>
<evidence type="ECO:0000256" key="1">
    <source>
        <dbReference type="ARBA" id="ARBA00004123"/>
    </source>
</evidence>
<dbReference type="AlphaFoldDB" id="A0A0R3PDC1"/>
<feature type="domain" description="Homeobox" evidence="8">
    <location>
        <begin position="50"/>
        <end position="110"/>
    </location>
</feature>
<evidence type="ECO:0000313" key="9">
    <source>
        <dbReference type="EMBL" id="VDM53504.1"/>
    </source>
</evidence>
<protein>
    <submittedName>
        <fullName evidence="11">Homeobox domain-containing protein</fullName>
    </submittedName>
</protein>
<keyword evidence="4 5" id="KW-0539">Nucleus</keyword>
<dbReference type="InterPro" id="IPR050848">
    <property type="entry name" value="Homeobox_TF"/>
</dbReference>
<dbReference type="GO" id="GO:0005634">
    <property type="term" value="C:nucleus"/>
    <property type="evidence" value="ECO:0007669"/>
    <property type="project" value="UniProtKB-SubCell"/>
</dbReference>
<dbReference type="PRINTS" id="PR00031">
    <property type="entry name" value="HTHREPRESSR"/>
</dbReference>
<dbReference type="InterPro" id="IPR017970">
    <property type="entry name" value="Homeobox_CS"/>
</dbReference>
<dbReference type="SUPFAM" id="SSF46689">
    <property type="entry name" value="Homeodomain-like"/>
    <property type="match status" value="1"/>
</dbReference>
<evidence type="ECO:0000256" key="7">
    <source>
        <dbReference type="SAM" id="MobiDB-lite"/>
    </source>
</evidence>
<feature type="DNA-binding region" description="Homeobox" evidence="5">
    <location>
        <begin position="52"/>
        <end position="111"/>
    </location>
</feature>
<organism evidence="11">
    <name type="scientific">Angiostrongylus costaricensis</name>
    <name type="common">Nematode worm</name>
    <dbReference type="NCBI Taxonomy" id="334426"/>
    <lineage>
        <taxon>Eukaryota</taxon>
        <taxon>Metazoa</taxon>
        <taxon>Ecdysozoa</taxon>
        <taxon>Nematoda</taxon>
        <taxon>Chromadorea</taxon>
        <taxon>Rhabditida</taxon>
        <taxon>Rhabditina</taxon>
        <taxon>Rhabditomorpha</taxon>
        <taxon>Strongyloidea</taxon>
        <taxon>Metastrongylidae</taxon>
        <taxon>Angiostrongylus</taxon>
    </lineage>
</organism>
<evidence type="ECO:0000256" key="3">
    <source>
        <dbReference type="ARBA" id="ARBA00023155"/>
    </source>
</evidence>
<dbReference type="Gene3D" id="1.10.10.60">
    <property type="entry name" value="Homeodomain-like"/>
    <property type="match status" value="1"/>
</dbReference>
<evidence type="ECO:0000256" key="4">
    <source>
        <dbReference type="ARBA" id="ARBA00023242"/>
    </source>
</evidence>
<dbReference type="PANTHER" id="PTHR24333:SF8">
    <property type="entry name" value="HOMEOBOX PROTEIN CEH-62"/>
    <property type="match status" value="1"/>
</dbReference>
<dbReference type="CDD" id="cd00086">
    <property type="entry name" value="homeodomain"/>
    <property type="match status" value="1"/>
</dbReference>
<evidence type="ECO:0000259" key="8">
    <source>
        <dbReference type="PROSITE" id="PS50071"/>
    </source>
</evidence>
<dbReference type="WBParaSite" id="ACOC_0000191801-mRNA-1">
    <property type="protein sequence ID" value="ACOC_0000191801-mRNA-1"/>
    <property type="gene ID" value="ACOC_0000191801"/>
</dbReference>
<dbReference type="Proteomes" id="UP000267027">
    <property type="component" value="Unassembled WGS sequence"/>
</dbReference>
<name>A0A0R3PDC1_ANGCS</name>
<keyword evidence="2 5" id="KW-0238">DNA-binding</keyword>
<evidence type="ECO:0000313" key="11">
    <source>
        <dbReference type="WBParaSite" id="ACOC_0000191801-mRNA-1"/>
    </source>
</evidence>
<dbReference type="GO" id="GO:0000981">
    <property type="term" value="F:DNA-binding transcription factor activity, RNA polymerase II-specific"/>
    <property type="evidence" value="ECO:0007669"/>
    <property type="project" value="InterPro"/>
</dbReference>
<dbReference type="InterPro" id="IPR020479">
    <property type="entry name" value="HD_metazoa"/>
</dbReference>
<gene>
    <name evidence="9" type="ORF">ACOC_LOCUS1919</name>
</gene>
<feature type="region of interest" description="Disordered" evidence="7">
    <location>
        <begin position="102"/>
        <end position="131"/>
    </location>
</feature>